<dbReference type="PROSITE" id="PS51352">
    <property type="entry name" value="THIOREDOXIN_2"/>
    <property type="match status" value="1"/>
</dbReference>
<dbReference type="Gene3D" id="3.40.30.10">
    <property type="entry name" value="Glutaredoxin"/>
    <property type="match status" value="1"/>
</dbReference>
<protein>
    <recommendedName>
        <fullName evidence="4">Thioredoxin domain-containing protein</fullName>
    </recommendedName>
</protein>
<feature type="domain" description="Thioredoxin" evidence="4">
    <location>
        <begin position="10"/>
        <end position="137"/>
    </location>
</feature>
<evidence type="ECO:0000313" key="5">
    <source>
        <dbReference type="EMBL" id="CAD8764011.1"/>
    </source>
</evidence>
<dbReference type="PROSITE" id="PS00194">
    <property type="entry name" value="THIOREDOXIN_1"/>
    <property type="match status" value="1"/>
</dbReference>
<evidence type="ECO:0000259" key="4">
    <source>
        <dbReference type="PROSITE" id="PS51352"/>
    </source>
</evidence>
<keyword evidence="2 3" id="KW-0732">Signal</keyword>
<dbReference type="GO" id="GO:0006457">
    <property type="term" value="P:protein folding"/>
    <property type="evidence" value="ECO:0007669"/>
    <property type="project" value="TreeGrafter"/>
</dbReference>
<name>A0A7S0UIS9_9CHLO</name>
<dbReference type="InterPro" id="IPR051063">
    <property type="entry name" value="PDI"/>
</dbReference>
<feature type="chain" id="PRO_5030874629" description="Thioredoxin domain-containing protein" evidence="3">
    <location>
        <begin position="21"/>
        <end position="142"/>
    </location>
</feature>
<dbReference type="InterPro" id="IPR013766">
    <property type="entry name" value="Thioredoxin_domain"/>
</dbReference>
<evidence type="ECO:0000256" key="3">
    <source>
        <dbReference type="SAM" id="SignalP"/>
    </source>
</evidence>
<dbReference type="Pfam" id="PF00085">
    <property type="entry name" value="Thioredoxin"/>
    <property type="match status" value="1"/>
</dbReference>
<accession>A0A7S0UIS9</accession>
<sequence length="142" mass="15872">MKLSLTPLLLVFSLCVCIFAAPNPADFTSPHIVHFTSENFEEKSSDGKLYFVKFYAPWCGHCVRLAPTWKELAASYATDDQIEIAHVDCTADKSVCQSLGVRGYPSLKLIYEGEVIENYSGMRDFNSLKSFVDENAAEIFAE</sequence>
<evidence type="ECO:0000256" key="1">
    <source>
        <dbReference type="ARBA" id="ARBA00006347"/>
    </source>
</evidence>
<dbReference type="GO" id="GO:0005783">
    <property type="term" value="C:endoplasmic reticulum"/>
    <property type="evidence" value="ECO:0007669"/>
    <property type="project" value="TreeGrafter"/>
</dbReference>
<reference evidence="5" key="1">
    <citation type="submission" date="2021-01" db="EMBL/GenBank/DDBJ databases">
        <authorList>
            <person name="Corre E."/>
            <person name="Pelletier E."/>
            <person name="Niang G."/>
            <person name="Scheremetjew M."/>
            <person name="Finn R."/>
            <person name="Kale V."/>
            <person name="Holt S."/>
            <person name="Cochrane G."/>
            <person name="Meng A."/>
            <person name="Brown T."/>
            <person name="Cohen L."/>
        </authorList>
    </citation>
    <scope>NUCLEOTIDE SEQUENCE</scope>
    <source>
        <strain evidence="5">SAG 63-3</strain>
    </source>
</reference>
<evidence type="ECO:0000256" key="2">
    <source>
        <dbReference type="ARBA" id="ARBA00022729"/>
    </source>
</evidence>
<feature type="signal peptide" evidence="3">
    <location>
        <begin position="1"/>
        <end position="20"/>
    </location>
</feature>
<dbReference type="InterPro" id="IPR017937">
    <property type="entry name" value="Thioredoxin_CS"/>
</dbReference>
<dbReference type="PANTHER" id="PTHR45672">
    <property type="entry name" value="PROTEIN DISULFIDE-ISOMERASE C17H9.14C-RELATED"/>
    <property type="match status" value="1"/>
</dbReference>
<dbReference type="AlphaFoldDB" id="A0A7S0UIS9"/>
<dbReference type="PRINTS" id="PR00421">
    <property type="entry name" value="THIOREDOXIN"/>
</dbReference>
<organism evidence="5">
    <name type="scientific">Polytomella parva</name>
    <dbReference type="NCBI Taxonomy" id="51329"/>
    <lineage>
        <taxon>Eukaryota</taxon>
        <taxon>Viridiplantae</taxon>
        <taxon>Chlorophyta</taxon>
        <taxon>core chlorophytes</taxon>
        <taxon>Chlorophyceae</taxon>
        <taxon>CS clade</taxon>
        <taxon>Chlamydomonadales</taxon>
        <taxon>Chlamydomonadaceae</taxon>
        <taxon>Polytomella</taxon>
    </lineage>
</organism>
<dbReference type="GO" id="GO:0003756">
    <property type="term" value="F:protein disulfide isomerase activity"/>
    <property type="evidence" value="ECO:0007669"/>
    <property type="project" value="TreeGrafter"/>
</dbReference>
<dbReference type="InterPro" id="IPR036249">
    <property type="entry name" value="Thioredoxin-like_sf"/>
</dbReference>
<comment type="similarity">
    <text evidence="1">Belongs to the protein disulfide isomerase family.</text>
</comment>
<proteinExistence type="inferred from homology"/>
<gene>
    <name evidence="5" type="ORF">PPAR00522_LOCUS395</name>
</gene>
<dbReference type="EMBL" id="HBFM01000753">
    <property type="protein sequence ID" value="CAD8764011.1"/>
    <property type="molecule type" value="Transcribed_RNA"/>
</dbReference>
<dbReference type="SUPFAM" id="SSF52833">
    <property type="entry name" value="Thioredoxin-like"/>
    <property type="match status" value="1"/>
</dbReference>
<dbReference type="PANTHER" id="PTHR45672:SF3">
    <property type="entry name" value="THIOREDOXIN DOMAIN-CONTAINING PROTEIN 5"/>
    <property type="match status" value="1"/>
</dbReference>